<dbReference type="InterPro" id="IPR033121">
    <property type="entry name" value="PEPTIDASE_A1"/>
</dbReference>
<reference evidence="9" key="1">
    <citation type="submission" date="2020-07" db="EMBL/GenBank/DDBJ databases">
        <title>Genome sequence and genetic diversity analysis of an under-domesticated orphan crop, white fonio (Digitaria exilis).</title>
        <authorList>
            <person name="Bennetzen J.L."/>
            <person name="Chen S."/>
            <person name="Ma X."/>
            <person name="Wang X."/>
            <person name="Yssel A.E.J."/>
            <person name="Chaluvadi S.R."/>
            <person name="Johnson M."/>
            <person name="Gangashetty P."/>
            <person name="Hamidou F."/>
            <person name="Sanogo M.D."/>
            <person name="Zwaenepoel A."/>
            <person name="Wallace J."/>
            <person name="Van De Peer Y."/>
            <person name="Van Deynze A."/>
        </authorList>
    </citation>
    <scope>NUCLEOTIDE SEQUENCE</scope>
    <source>
        <tissue evidence="9">Leaves</tissue>
    </source>
</reference>
<comment type="caution">
    <text evidence="9">The sequence shown here is derived from an EMBL/GenBank/DDBJ whole genome shotgun (WGS) entry which is preliminary data.</text>
</comment>
<evidence type="ECO:0000256" key="7">
    <source>
        <dbReference type="SAM" id="SignalP"/>
    </source>
</evidence>
<dbReference type="SUPFAM" id="SSF50630">
    <property type="entry name" value="Acid proteases"/>
    <property type="match status" value="1"/>
</dbReference>
<feature type="signal peptide" evidence="7">
    <location>
        <begin position="1"/>
        <end position="23"/>
    </location>
</feature>
<dbReference type="PANTHER" id="PTHR13683">
    <property type="entry name" value="ASPARTYL PROTEASES"/>
    <property type="match status" value="1"/>
</dbReference>
<dbReference type="GO" id="GO:0006508">
    <property type="term" value="P:proteolysis"/>
    <property type="evidence" value="ECO:0007669"/>
    <property type="project" value="UniProtKB-KW"/>
</dbReference>
<dbReference type="Gene3D" id="2.40.70.10">
    <property type="entry name" value="Acid Proteases"/>
    <property type="match status" value="2"/>
</dbReference>
<dbReference type="Pfam" id="PF14541">
    <property type="entry name" value="TAXi_C"/>
    <property type="match status" value="1"/>
</dbReference>
<dbReference type="PRINTS" id="PR00792">
    <property type="entry name" value="PEPSIN"/>
</dbReference>
<keyword evidence="3 6" id="KW-0064">Aspartyl protease</keyword>
<evidence type="ECO:0000256" key="1">
    <source>
        <dbReference type="ARBA" id="ARBA00007447"/>
    </source>
</evidence>
<keyword evidence="7" id="KW-0732">Signal</keyword>
<feature type="active site" evidence="5">
    <location>
        <position position="58"/>
    </location>
</feature>
<gene>
    <name evidence="9" type="ORF">HU200_029194</name>
</gene>
<organism evidence="9 10">
    <name type="scientific">Digitaria exilis</name>
    <dbReference type="NCBI Taxonomy" id="1010633"/>
    <lineage>
        <taxon>Eukaryota</taxon>
        <taxon>Viridiplantae</taxon>
        <taxon>Streptophyta</taxon>
        <taxon>Embryophyta</taxon>
        <taxon>Tracheophyta</taxon>
        <taxon>Spermatophyta</taxon>
        <taxon>Magnoliopsida</taxon>
        <taxon>Liliopsida</taxon>
        <taxon>Poales</taxon>
        <taxon>Poaceae</taxon>
        <taxon>PACMAD clade</taxon>
        <taxon>Panicoideae</taxon>
        <taxon>Panicodae</taxon>
        <taxon>Paniceae</taxon>
        <taxon>Anthephorinae</taxon>
        <taxon>Digitaria</taxon>
    </lineage>
</organism>
<evidence type="ECO:0000256" key="3">
    <source>
        <dbReference type="ARBA" id="ARBA00022750"/>
    </source>
</evidence>
<dbReference type="InterPro" id="IPR001461">
    <property type="entry name" value="Aspartic_peptidase_A1"/>
</dbReference>
<evidence type="ECO:0000256" key="2">
    <source>
        <dbReference type="ARBA" id="ARBA00022670"/>
    </source>
</evidence>
<accession>A0A835C1Z6</accession>
<dbReference type="InterPro" id="IPR032861">
    <property type="entry name" value="TAXi_N"/>
</dbReference>
<dbReference type="InterPro" id="IPR032799">
    <property type="entry name" value="TAXi_C"/>
</dbReference>
<dbReference type="EMBL" id="JACEFO010001753">
    <property type="protein sequence ID" value="KAF8711182.1"/>
    <property type="molecule type" value="Genomic_DNA"/>
</dbReference>
<evidence type="ECO:0000256" key="6">
    <source>
        <dbReference type="RuleBase" id="RU000454"/>
    </source>
</evidence>
<dbReference type="InterPro" id="IPR001969">
    <property type="entry name" value="Aspartic_peptidase_AS"/>
</dbReference>
<dbReference type="PROSITE" id="PS00141">
    <property type="entry name" value="ASP_PROTEASE"/>
    <property type="match status" value="1"/>
</dbReference>
<proteinExistence type="inferred from homology"/>
<dbReference type="OrthoDB" id="2747330at2759"/>
<feature type="chain" id="PRO_5032571831" description="Peptidase A1 domain-containing protein" evidence="7">
    <location>
        <begin position="24"/>
        <end position="407"/>
    </location>
</feature>
<evidence type="ECO:0000313" key="9">
    <source>
        <dbReference type="EMBL" id="KAF8711182.1"/>
    </source>
</evidence>
<dbReference type="PROSITE" id="PS51767">
    <property type="entry name" value="PEPTIDASE_A1"/>
    <property type="match status" value="1"/>
</dbReference>
<feature type="domain" description="Peptidase A1" evidence="8">
    <location>
        <begin position="40"/>
        <end position="389"/>
    </location>
</feature>
<keyword evidence="10" id="KW-1185">Reference proteome</keyword>
<sequence>MAARWTLVAGLLVLLLLQPMAAASSMVFKLDGNVYPAGHFYVTMNIAEPSKPYFLSVDTGSDLTWLEYAASNGACERCNKGPHPHYQPGPPSYKVVPCTDPLCDTLRQDLGTTKQCTELFQCDYTLTYADGSSIGVLMTDKFSLPIAKSPTDHPDLAIGCGHDQGENAGKVVTVDGILGLGPSSVSLVSQLKNHNIITNNVIGHCFSTKGGGYLFFGKENVPSSDVTWVPMAPRTPGNPSFYSPGQATLHLDTKSIVTKPMEVIFDTGSTYTYLPTDLHAHLVAAVKAILSRSLKEVHDPSRLQPCWKRPGGFKSLDDLKKEFKSVMFLKFQNGATMTIPPENYLVITGQGNACFGILGMRTNMFVIGDITMQDHLFIYDNEQGRLAWYPAQCDKKPKSKSAINSRM</sequence>
<evidence type="ECO:0000256" key="4">
    <source>
        <dbReference type="ARBA" id="ARBA00022801"/>
    </source>
</evidence>
<dbReference type="GO" id="GO:0004190">
    <property type="term" value="F:aspartic-type endopeptidase activity"/>
    <property type="evidence" value="ECO:0007669"/>
    <property type="project" value="UniProtKB-KW"/>
</dbReference>
<keyword evidence="4 6" id="KW-0378">Hydrolase</keyword>
<dbReference type="Pfam" id="PF14543">
    <property type="entry name" value="TAXi_N"/>
    <property type="match status" value="1"/>
</dbReference>
<keyword evidence="2 6" id="KW-0645">Protease</keyword>
<dbReference type="AlphaFoldDB" id="A0A835C1Z6"/>
<dbReference type="PANTHER" id="PTHR13683:SF820">
    <property type="entry name" value="PEPTIDASE A1 DOMAIN-CONTAINING PROTEIN"/>
    <property type="match status" value="1"/>
</dbReference>
<evidence type="ECO:0000256" key="5">
    <source>
        <dbReference type="PIRSR" id="PIRSR601461-1"/>
    </source>
</evidence>
<protein>
    <recommendedName>
        <fullName evidence="8">Peptidase A1 domain-containing protein</fullName>
    </recommendedName>
</protein>
<evidence type="ECO:0000259" key="8">
    <source>
        <dbReference type="PROSITE" id="PS51767"/>
    </source>
</evidence>
<comment type="similarity">
    <text evidence="1 6">Belongs to the peptidase A1 family.</text>
</comment>
<evidence type="ECO:0000313" key="10">
    <source>
        <dbReference type="Proteomes" id="UP000636709"/>
    </source>
</evidence>
<dbReference type="Proteomes" id="UP000636709">
    <property type="component" value="Unassembled WGS sequence"/>
</dbReference>
<dbReference type="InterPro" id="IPR021109">
    <property type="entry name" value="Peptidase_aspartic_dom_sf"/>
</dbReference>
<name>A0A835C1Z6_9POAL</name>
<feature type="active site" evidence="5">
    <location>
        <position position="266"/>
    </location>
</feature>
<dbReference type="FunFam" id="2.40.70.10:FF:000015">
    <property type="entry name" value="Aspartyl protease family protein"/>
    <property type="match status" value="1"/>
</dbReference>